<evidence type="ECO:0000256" key="2">
    <source>
        <dbReference type="ARBA" id="ARBA00023043"/>
    </source>
</evidence>
<dbReference type="Pfam" id="PF12796">
    <property type="entry name" value="Ank_2"/>
    <property type="match status" value="1"/>
</dbReference>
<evidence type="ECO:0000256" key="3">
    <source>
        <dbReference type="PROSITE-ProRule" id="PRU00023"/>
    </source>
</evidence>
<name>A0A3B3X4K4_9TELE</name>
<dbReference type="Proteomes" id="UP000261480">
    <property type="component" value="Unplaced"/>
</dbReference>
<sequence length="483" mass="53731">MAAAADDPHLGPGPSNDEEILLDDSDSGSILSDDSVLPYYDRDTVYREPPKTLYEACARNDPLSLSSILERGVTKEEAMELDINGRNGLMLAVSKGFVDIVTLLHKCPFIDINHQDNDGNTALMIAAQAGTGENPSHTRLTRGGFDPVENTNEIILFLSLTSGFITILNYILNYYPGVETELRDPRGFTALIKAGLQGREDCVTALLMHGADMHAVDLVQGRGLKDWILRTGRFETLNRIRRLQAHPVAGQFCESYKPEWPELKQLVEKATASKSTSQKLRQRLKESLSFSFPHDPQENGVMDHMVRITTSIHSPLVVTGSRPLCPTSPPEIGKRRYAVPELLEKHSSKELEESTVSHSNGSITSASPTALSATSVSLTSCCQEAERRESMPSGGMRSFIPRSMAHRNSIFPSGCIPKIEVTKSGEPTPKKEKKKKRQKGYLEPPIWKYKEAKEEKKREKKRLEQEKEDEKQSKGSKKSSSKR</sequence>
<protein>
    <submittedName>
        <fullName evidence="5">Uncharacterized protein</fullName>
    </submittedName>
</protein>
<dbReference type="PANTHER" id="PTHR24173:SF29">
    <property type="entry name" value="PHOTORECEPTOR ANKYRIN REPEAT PROTEIN"/>
    <property type="match status" value="1"/>
</dbReference>
<proteinExistence type="predicted"/>
<keyword evidence="1" id="KW-0677">Repeat</keyword>
<dbReference type="SMART" id="SM00248">
    <property type="entry name" value="ANK"/>
    <property type="match status" value="3"/>
</dbReference>
<reference evidence="5" key="2">
    <citation type="submission" date="2025-09" db="UniProtKB">
        <authorList>
            <consortium name="Ensembl"/>
        </authorList>
    </citation>
    <scope>IDENTIFICATION</scope>
</reference>
<dbReference type="SUPFAM" id="SSF48403">
    <property type="entry name" value="Ankyrin repeat"/>
    <property type="match status" value="1"/>
</dbReference>
<feature type="compositionally biased region" description="Basic residues" evidence="4">
    <location>
        <begin position="474"/>
        <end position="483"/>
    </location>
</feature>
<feature type="region of interest" description="Disordered" evidence="4">
    <location>
        <begin position="1"/>
        <end position="35"/>
    </location>
</feature>
<evidence type="ECO:0000313" key="5">
    <source>
        <dbReference type="Ensembl" id="ENSPMEP00000009986.1"/>
    </source>
</evidence>
<dbReference type="Pfam" id="PF00023">
    <property type="entry name" value="Ank"/>
    <property type="match status" value="1"/>
</dbReference>
<feature type="region of interest" description="Disordered" evidence="4">
    <location>
        <begin position="410"/>
        <end position="483"/>
    </location>
</feature>
<dbReference type="PROSITE" id="PS50088">
    <property type="entry name" value="ANK_REPEAT"/>
    <property type="match status" value="1"/>
</dbReference>
<dbReference type="InterPro" id="IPR002110">
    <property type="entry name" value="Ankyrin_rpt"/>
</dbReference>
<feature type="region of interest" description="Disordered" evidence="4">
    <location>
        <begin position="348"/>
        <end position="370"/>
    </location>
</feature>
<evidence type="ECO:0000256" key="1">
    <source>
        <dbReference type="ARBA" id="ARBA00022737"/>
    </source>
</evidence>
<evidence type="ECO:0000313" key="6">
    <source>
        <dbReference type="Proteomes" id="UP000261480"/>
    </source>
</evidence>
<evidence type="ECO:0000256" key="4">
    <source>
        <dbReference type="SAM" id="MobiDB-lite"/>
    </source>
</evidence>
<dbReference type="STRING" id="48701.ENSPMEP00000009986"/>
<feature type="repeat" description="ANK" evidence="3">
    <location>
        <begin position="186"/>
        <end position="218"/>
    </location>
</feature>
<organism evidence="5 6">
    <name type="scientific">Poecilia mexicana</name>
    <dbReference type="NCBI Taxonomy" id="48701"/>
    <lineage>
        <taxon>Eukaryota</taxon>
        <taxon>Metazoa</taxon>
        <taxon>Chordata</taxon>
        <taxon>Craniata</taxon>
        <taxon>Vertebrata</taxon>
        <taxon>Euteleostomi</taxon>
        <taxon>Actinopterygii</taxon>
        <taxon>Neopterygii</taxon>
        <taxon>Teleostei</taxon>
        <taxon>Neoteleostei</taxon>
        <taxon>Acanthomorphata</taxon>
        <taxon>Ovalentaria</taxon>
        <taxon>Atherinomorphae</taxon>
        <taxon>Cyprinodontiformes</taxon>
        <taxon>Poeciliidae</taxon>
        <taxon>Poeciliinae</taxon>
        <taxon>Poecilia</taxon>
    </lineage>
</organism>
<feature type="compositionally biased region" description="Basic and acidic residues" evidence="4">
    <location>
        <begin position="448"/>
        <end position="473"/>
    </location>
</feature>
<keyword evidence="6" id="KW-1185">Reference proteome</keyword>
<accession>A0A3B3X4K4</accession>
<dbReference type="PANTHER" id="PTHR24173">
    <property type="entry name" value="ANKYRIN REPEAT CONTAINING"/>
    <property type="match status" value="1"/>
</dbReference>
<reference evidence="5" key="1">
    <citation type="submission" date="2025-08" db="UniProtKB">
        <authorList>
            <consortium name="Ensembl"/>
        </authorList>
    </citation>
    <scope>IDENTIFICATION</scope>
</reference>
<dbReference type="AlphaFoldDB" id="A0A3B3X4K4"/>
<dbReference type="PROSITE" id="PS50297">
    <property type="entry name" value="ANK_REP_REGION"/>
    <property type="match status" value="1"/>
</dbReference>
<dbReference type="Gene3D" id="1.25.40.20">
    <property type="entry name" value="Ankyrin repeat-containing domain"/>
    <property type="match status" value="1"/>
</dbReference>
<feature type="compositionally biased region" description="Acidic residues" evidence="4">
    <location>
        <begin position="16"/>
        <end position="26"/>
    </location>
</feature>
<keyword evidence="2 3" id="KW-0040">ANK repeat</keyword>
<dbReference type="InterPro" id="IPR036770">
    <property type="entry name" value="Ankyrin_rpt-contain_sf"/>
</dbReference>
<dbReference type="Ensembl" id="ENSPMET00000016707.1">
    <property type="protein sequence ID" value="ENSPMEP00000009986.1"/>
    <property type="gene ID" value="ENSPMEG00000011888.1"/>
</dbReference>